<evidence type="ECO:0000256" key="3">
    <source>
        <dbReference type="ARBA" id="ARBA00022723"/>
    </source>
</evidence>
<evidence type="ECO:0000313" key="8">
    <source>
        <dbReference type="WBParaSite" id="SBAD_0000604301-mRNA-1"/>
    </source>
</evidence>
<keyword evidence="3" id="KW-0479">Metal-binding</keyword>
<evidence type="ECO:0000259" key="7">
    <source>
        <dbReference type="PROSITE" id="PS51046"/>
    </source>
</evidence>
<keyword evidence="2" id="KW-0964">Secreted</keyword>
<evidence type="ECO:0000256" key="4">
    <source>
        <dbReference type="ARBA" id="ARBA00022729"/>
    </source>
</evidence>
<evidence type="ECO:0000256" key="1">
    <source>
        <dbReference type="ARBA" id="ARBA00004613"/>
    </source>
</evidence>
<dbReference type="FunFam" id="2.20.100.10:FF:000005">
    <property type="entry name" value="ADAM metallopeptidase with thrombospondin type 1 motif 9"/>
    <property type="match status" value="8"/>
</dbReference>
<evidence type="ECO:0000256" key="6">
    <source>
        <dbReference type="SAM" id="MobiDB-lite"/>
    </source>
</evidence>
<dbReference type="GO" id="GO:0006508">
    <property type="term" value="P:proteolysis"/>
    <property type="evidence" value="ECO:0007669"/>
    <property type="project" value="TreeGrafter"/>
</dbReference>
<dbReference type="InterPro" id="IPR036383">
    <property type="entry name" value="TSP1_rpt_sf"/>
</dbReference>
<keyword evidence="5" id="KW-0677">Repeat</keyword>
<evidence type="ECO:0000256" key="5">
    <source>
        <dbReference type="ARBA" id="ARBA00022737"/>
    </source>
</evidence>
<protein>
    <submittedName>
        <fullName evidence="8">GON domain-containing protein</fullName>
    </submittedName>
</protein>
<proteinExistence type="predicted"/>
<comment type="subcellular location">
    <subcellularLocation>
        <location evidence="1">Secreted</location>
    </subcellularLocation>
</comment>
<dbReference type="GO" id="GO:0030198">
    <property type="term" value="P:extracellular matrix organization"/>
    <property type="evidence" value="ECO:0007669"/>
    <property type="project" value="TreeGrafter"/>
</dbReference>
<dbReference type="Gene3D" id="2.20.100.10">
    <property type="entry name" value="Thrombospondin type-1 (TSP1) repeat"/>
    <property type="match status" value="11"/>
</dbReference>
<dbReference type="PANTHER" id="PTHR13723:SF281">
    <property type="entry name" value="PAPILIN"/>
    <property type="match status" value="1"/>
</dbReference>
<dbReference type="SUPFAM" id="SSF82895">
    <property type="entry name" value="TSP-1 type 1 repeat"/>
    <property type="match status" value="13"/>
</dbReference>
<feature type="domain" description="GON" evidence="7">
    <location>
        <begin position="1038"/>
        <end position="1206"/>
    </location>
</feature>
<dbReference type="SMART" id="SM00209">
    <property type="entry name" value="TSP1"/>
    <property type="match status" value="14"/>
</dbReference>
<dbReference type="WBParaSite" id="SBAD_0000604301-mRNA-1">
    <property type="protein sequence ID" value="SBAD_0000604301-mRNA-1"/>
    <property type="gene ID" value="SBAD_0000604301"/>
</dbReference>
<dbReference type="InterPro" id="IPR000884">
    <property type="entry name" value="TSP1_rpt"/>
</dbReference>
<feature type="region of interest" description="Disordered" evidence="6">
    <location>
        <begin position="559"/>
        <end position="598"/>
    </location>
</feature>
<reference evidence="8" key="1">
    <citation type="submission" date="2016-06" db="UniProtKB">
        <authorList>
            <consortium name="WormBaseParasite"/>
        </authorList>
    </citation>
    <scope>IDENTIFICATION</scope>
</reference>
<dbReference type="GO" id="GO:0008270">
    <property type="term" value="F:zinc ion binding"/>
    <property type="evidence" value="ECO:0007669"/>
    <property type="project" value="InterPro"/>
</dbReference>
<dbReference type="PROSITE" id="PS50092">
    <property type="entry name" value="TSP1"/>
    <property type="match status" value="13"/>
</dbReference>
<keyword evidence="4" id="KW-0732">Signal</keyword>
<dbReference type="GO" id="GO:0005576">
    <property type="term" value="C:extracellular region"/>
    <property type="evidence" value="ECO:0007669"/>
    <property type="project" value="UniProtKB-SubCell"/>
</dbReference>
<organism evidence="8">
    <name type="scientific">Soboliphyme baturini</name>
    <dbReference type="NCBI Taxonomy" id="241478"/>
    <lineage>
        <taxon>Eukaryota</taxon>
        <taxon>Metazoa</taxon>
        <taxon>Ecdysozoa</taxon>
        <taxon>Nematoda</taxon>
        <taxon>Enoplea</taxon>
        <taxon>Dorylaimia</taxon>
        <taxon>Dioctophymatida</taxon>
        <taxon>Dioctophymatoidea</taxon>
        <taxon>Soboliphymatidae</taxon>
        <taxon>Soboliphyme</taxon>
    </lineage>
</organism>
<dbReference type="PROSITE" id="PS51046">
    <property type="entry name" value="GON"/>
    <property type="match status" value="1"/>
</dbReference>
<dbReference type="Pfam" id="PF19030">
    <property type="entry name" value="TSP1_ADAMTS"/>
    <property type="match status" value="14"/>
</dbReference>
<dbReference type="InterPro" id="IPR050439">
    <property type="entry name" value="ADAMTS_ADAMTS-like"/>
</dbReference>
<sequence length="1206" mass="136827">LLVEGNTFRWEVEVTSECSAVCGAGTQSQRAYCVHELSNKVLQRVDDAHCRDLSMPSSTRDCYKDCAGRKWVYGEWGTCSVTCGSGLQKRNAMCVDSGGNVLDGLYCENMIKEALEQSCNTVPCPYWSYGDWSMCSQTCDGGIQVRRATCVDAAGREIDDSFCDADKRLYMQKCNEVLCTNWKFGAWSECSKTCGEGLASRSAWCVDSKNNVLDDSMCIKEQKIVSKPCHVTDCPHWQLGEWSQCSQTCLDGWQSRQVSCFDSRGEEIDARHCSSNGQPQPPTHQPCNLGPCPFWKYQEWSPCSVTCGNGTQTRVTECVFKNEVVDAGYCKDLQEPERYKTCQLVACPEWEVGPWEMVHFNYEYQWICLINASHSVFSDLRHWLPKAPDSLRLRGSAHRRSGRGLQSQSKAKDNARVVYFYFGWTCDTGSLMVSAIISPVTAVISTSLKKAPPDSTSPNKHDSPTTWEVSEWSECSASCGSGEQRRYVACRDVYSRVLPNIYCSHEPAPERKQVCTMPPCGRWHAGPWQMCSSTCGVHAKVQRKVVCLSVQTGEEIDVSKCNKTSQPPREKSCSLPTCPVSSSSTSSSSPPLSNSNRTAKKTAPFRWFAGEWSEVTYHFVICHSYRCYLRKQCSSDCGVGWQQRLIVCLPAVGPSLMSYCPLEHQPPAFQLCQGKKCYKWKVGDWKQCSKSCDGGQQVRLVECVTDAGNRVPNEKCKAAMPESMRSCSTQKCPVRRLIWRTGKWSPCSSSCGRGVRTREVYCFNRDSSAKIDDLYCANLQKPAVYHRCRTSSCPKWRSQGWSHVSRRFFLDHQSLTSFYRSVRHKILHDSKCNGQEKPPSVSACHMQACPFYRWVTGEWSPCSRFCGEQQQIREVYCDNNYGQRAPPSYCDSVKKPVAVRLCLSDQCPFEWSPGPWTSCSKTCGTGEQYRTMSCVNKNVDNNGVEVPVSHCAALPQPVSRRHCSVGSCEAEFYWQADEWSECSVTCGWGVQVRRLRCVSRAGKKVDRNQCDSSLRPRRRRRCMRSSCEFRLLSPPRCQPRDCAEIRENRKVDTDGTYDVLVNGQRVSIYCFGMNTHHPKEYLSLSIDFRNNFAEFYPYRLLYPFTCPHNGQRNDSCECSIENIPRPGLTRFRKVRIDLHNMKINRRSVERFCNDLQTKLTTFQGQFNIDLSGTGFKISEATEWTEDGHRTSKIIELKMVRKVYLKI</sequence>
<dbReference type="GO" id="GO:0004222">
    <property type="term" value="F:metalloendopeptidase activity"/>
    <property type="evidence" value="ECO:0007669"/>
    <property type="project" value="InterPro"/>
</dbReference>
<feature type="compositionally biased region" description="Low complexity" evidence="6">
    <location>
        <begin position="573"/>
        <end position="596"/>
    </location>
</feature>
<dbReference type="GO" id="GO:0031012">
    <property type="term" value="C:extracellular matrix"/>
    <property type="evidence" value="ECO:0007669"/>
    <property type="project" value="TreeGrafter"/>
</dbReference>
<dbReference type="InterPro" id="IPR012314">
    <property type="entry name" value="Pept_M12B_GON-ADAMTSs"/>
</dbReference>
<dbReference type="GO" id="GO:0009653">
    <property type="term" value="P:anatomical structure morphogenesis"/>
    <property type="evidence" value="ECO:0007669"/>
    <property type="project" value="UniProtKB-ARBA"/>
</dbReference>
<dbReference type="AlphaFoldDB" id="A0A183IQB3"/>
<dbReference type="Pfam" id="PF08685">
    <property type="entry name" value="GON"/>
    <property type="match status" value="1"/>
</dbReference>
<dbReference type="PANTHER" id="PTHR13723">
    <property type="entry name" value="ADAMTS A DISINTEGRIN AND METALLOPROTEASE WITH THROMBOSPONDIN MOTIFS PROTEASE"/>
    <property type="match status" value="1"/>
</dbReference>
<accession>A0A183IQB3</accession>
<evidence type="ECO:0000256" key="2">
    <source>
        <dbReference type="ARBA" id="ARBA00022525"/>
    </source>
</evidence>
<name>A0A183IQB3_9BILA</name>